<feature type="signal peptide" evidence="1">
    <location>
        <begin position="1"/>
        <end position="24"/>
    </location>
</feature>
<name>A0A2U1B8G2_9BACT</name>
<protein>
    <submittedName>
        <fullName evidence="3">3',5'-cyclic AMP phosphodiesterase CpdA</fullName>
    </submittedName>
</protein>
<organism evidence="3 4">
    <name type="scientific">Victivallis vadensis</name>
    <dbReference type="NCBI Taxonomy" id="172901"/>
    <lineage>
        <taxon>Bacteria</taxon>
        <taxon>Pseudomonadati</taxon>
        <taxon>Lentisphaerota</taxon>
        <taxon>Lentisphaeria</taxon>
        <taxon>Victivallales</taxon>
        <taxon>Victivallaceae</taxon>
        <taxon>Victivallis</taxon>
    </lineage>
</organism>
<dbReference type="InterPro" id="IPR029052">
    <property type="entry name" value="Metallo-depent_PP-like"/>
</dbReference>
<dbReference type="EMBL" id="QEKH01000004">
    <property type="protein sequence ID" value="PVY44964.1"/>
    <property type="molecule type" value="Genomic_DNA"/>
</dbReference>
<dbReference type="Gene3D" id="3.60.21.10">
    <property type="match status" value="1"/>
</dbReference>
<dbReference type="AlphaFoldDB" id="A0A2U1B8G2"/>
<dbReference type="OrthoDB" id="1645838at2"/>
<gene>
    <name evidence="3" type="ORF">C8D82_104109</name>
</gene>
<dbReference type="RefSeq" id="WP_116882955.1">
    <property type="nucleotide sequence ID" value="NZ_CABMMC010000051.1"/>
</dbReference>
<evidence type="ECO:0000256" key="1">
    <source>
        <dbReference type="SAM" id="SignalP"/>
    </source>
</evidence>
<dbReference type="Proteomes" id="UP000245959">
    <property type="component" value="Unassembled WGS sequence"/>
</dbReference>
<keyword evidence="4" id="KW-1185">Reference proteome</keyword>
<comment type="caution">
    <text evidence="3">The sequence shown here is derived from an EMBL/GenBank/DDBJ whole genome shotgun (WGS) entry which is preliminary data.</text>
</comment>
<evidence type="ECO:0000313" key="3">
    <source>
        <dbReference type="EMBL" id="PVY44964.1"/>
    </source>
</evidence>
<dbReference type="GO" id="GO:0016787">
    <property type="term" value="F:hydrolase activity"/>
    <property type="evidence" value="ECO:0007669"/>
    <property type="project" value="InterPro"/>
</dbReference>
<evidence type="ECO:0000313" key="4">
    <source>
        <dbReference type="Proteomes" id="UP000245959"/>
    </source>
</evidence>
<feature type="domain" description="Calcineurin-like phosphoesterase" evidence="2">
    <location>
        <begin position="31"/>
        <end position="226"/>
    </location>
</feature>
<dbReference type="InterPro" id="IPR004843">
    <property type="entry name" value="Calcineurin-like_PHP"/>
</dbReference>
<sequence length="432" mass="48205">MVKFFSRFACGVAMSFLLYGNAAAAPAEPELRIGILSDAQCPKSKDSWGLKNARRGFELLRQRGVDVVVLGGDLAERGDAEVFYNFLEAFDSVFGEKKPELISIMGNHEFAPPQDDPKKKIAAFAKAFGLPADANVHRVIGGYDFIAISPEGMNQNTYKEGAEKFVKEAVASARKRAAGKPIFAFSHHPLSGTVAESGQWGSDSLKKVWDFKLPDLVHFSGHTHHPLQDERSIFQDEFTMVNTSSLCYLSRGNYANVKQLHDTWKYPQMLFVDVYADHIDIIRMALDCGREIKPGRRWRLELPLSKENFTYTAARRDSRKAPEFPAGSEAGIKFSGTKEGKPVIAFPAAVHDDFVHGYAMKFIPLEADGKSGKSFELNCMTDYYRGIDRMAENPAFALPPGRFRPGTRYRVEIRPCESFGKRGSAISAEFQF</sequence>
<dbReference type="GeneID" id="78294279"/>
<dbReference type="SUPFAM" id="SSF56300">
    <property type="entry name" value="Metallo-dependent phosphatases"/>
    <property type="match status" value="1"/>
</dbReference>
<keyword evidence="1" id="KW-0732">Signal</keyword>
<dbReference type="CDD" id="cd00838">
    <property type="entry name" value="MPP_superfamily"/>
    <property type="match status" value="1"/>
</dbReference>
<evidence type="ECO:0000259" key="2">
    <source>
        <dbReference type="Pfam" id="PF00149"/>
    </source>
</evidence>
<feature type="chain" id="PRO_5015582835" evidence="1">
    <location>
        <begin position="25"/>
        <end position="432"/>
    </location>
</feature>
<dbReference type="Pfam" id="PF00149">
    <property type="entry name" value="Metallophos"/>
    <property type="match status" value="1"/>
</dbReference>
<accession>A0A2U1B8G2</accession>
<reference evidence="3 4" key="1">
    <citation type="submission" date="2018-04" db="EMBL/GenBank/DDBJ databases">
        <title>Genomic Encyclopedia of Type Strains, Phase IV (KMG-IV): sequencing the most valuable type-strain genomes for metagenomic binning, comparative biology and taxonomic classification.</title>
        <authorList>
            <person name="Goeker M."/>
        </authorList>
    </citation>
    <scope>NUCLEOTIDE SEQUENCE [LARGE SCALE GENOMIC DNA]</scope>
    <source>
        <strain evidence="3 4">DSM 14823</strain>
    </source>
</reference>
<proteinExistence type="predicted"/>